<evidence type="ECO:0000256" key="2">
    <source>
        <dbReference type="ARBA" id="ARBA00012334"/>
    </source>
</evidence>
<dbReference type="GO" id="GO:0009249">
    <property type="term" value="P:protein lipoylation"/>
    <property type="evidence" value="ECO:0007669"/>
    <property type="project" value="InterPro"/>
</dbReference>
<evidence type="ECO:0000259" key="6">
    <source>
        <dbReference type="PROSITE" id="PS51733"/>
    </source>
</evidence>
<dbReference type="Pfam" id="PF21948">
    <property type="entry name" value="LplA-B_cat"/>
    <property type="match status" value="1"/>
</dbReference>
<dbReference type="NCBIfam" id="TIGR00214">
    <property type="entry name" value="lipB"/>
    <property type="match status" value="1"/>
</dbReference>
<dbReference type="AlphaFoldDB" id="A0A382EUA7"/>
<dbReference type="InterPro" id="IPR045864">
    <property type="entry name" value="aa-tRNA-synth_II/BPL/LPL"/>
</dbReference>
<feature type="non-terminal residue" evidence="7">
    <location>
        <position position="1"/>
    </location>
</feature>
<dbReference type="SUPFAM" id="SSF55681">
    <property type="entry name" value="Class II aaRS and biotin synthetases"/>
    <property type="match status" value="1"/>
</dbReference>
<evidence type="ECO:0000313" key="7">
    <source>
        <dbReference type="EMBL" id="SVB53989.1"/>
    </source>
</evidence>
<dbReference type="InterPro" id="IPR000544">
    <property type="entry name" value="Octanoyltransferase"/>
</dbReference>
<evidence type="ECO:0000256" key="5">
    <source>
        <dbReference type="ARBA" id="ARBA00023315"/>
    </source>
</evidence>
<dbReference type="EMBL" id="UINC01046236">
    <property type="protein sequence ID" value="SVB53989.1"/>
    <property type="molecule type" value="Genomic_DNA"/>
</dbReference>
<dbReference type="InterPro" id="IPR004143">
    <property type="entry name" value="BPL_LPL_catalytic"/>
</dbReference>
<comment type="pathway">
    <text evidence="1">Protein modification; protein lipoylation via endogenous pathway; protein N(6)-(lipoyl)lysine from octanoyl-[acyl-carrier-protein]: step 1/2.</text>
</comment>
<keyword evidence="5" id="KW-0012">Acyltransferase</keyword>
<feature type="domain" description="BPL/LPL catalytic" evidence="6">
    <location>
        <begin position="35"/>
        <end position="210"/>
    </location>
</feature>
<dbReference type="NCBIfam" id="NF010922">
    <property type="entry name" value="PRK14342.1"/>
    <property type="match status" value="1"/>
</dbReference>
<dbReference type="Gene3D" id="3.30.930.10">
    <property type="entry name" value="Bira Bifunctional Protein, Domain 2"/>
    <property type="match status" value="1"/>
</dbReference>
<evidence type="ECO:0000256" key="3">
    <source>
        <dbReference type="ARBA" id="ARBA00022490"/>
    </source>
</evidence>
<dbReference type="HAMAP" id="MF_00013">
    <property type="entry name" value="LipB"/>
    <property type="match status" value="1"/>
</dbReference>
<sequence length="232" mass="25548">VLLQETSSVVVRHLGRCEYQPVMEAMQGWTRQRSPSTADEIWVLEHFPVYTRGVSCRDEPRCLTGEVPVVDSDRGGQITYHGPGQLVVYLLLDLRRLGLGIRDLVSLIERIVIGLLGEYAVKATNEPGAPGVYVSGSKVAAIGFRIHRGCCYHGLSLNVDMDLSPFQSIDPCGYADLQVTQLRELGFTVAFARVRQQLLDRLIAELRYSQIVSGGAKLPVLAIHPPASHKVS</sequence>
<dbReference type="PROSITE" id="PS01313">
    <property type="entry name" value="LIPB"/>
    <property type="match status" value="1"/>
</dbReference>
<evidence type="ECO:0000256" key="4">
    <source>
        <dbReference type="ARBA" id="ARBA00022679"/>
    </source>
</evidence>
<gene>
    <name evidence="7" type="ORF">METZ01_LOCUS206843</name>
</gene>
<dbReference type="FunFam" id="3.30.930.10:FF:000020">
    <property type="entry name" value="Octanoyltransferase"/>
    <property type="match status" value="1"/>
</dbReference>
<dbReference type="PANTHER" id="PTHR10993:SF7">
    <property type="entry name" value="LIPOYLTRANSFERASE 2, MITOCHONDRIAL-RELATED"/>
    <property type="match status" value="1"/>
</dbReference>
<organism evidence="7">
    <name type="scientific">marine metagenome</name>
    <dbReference type="NCBI Taxonomy" id="408172"/>
    <lineage>
        <taxon>unclassified sequences</taxon>
        <taxon>metagenomes</taxon>
        <taxon>ecological metagenomes</taxon>
    </lineage>
</organism>
<accession>A0A382EUA7</accession>
<protein>
    <recommendedName>
        <fullName evidence="2">lipoyl(octanoyl) transferase</fullName>
        <ecNumber evidence="2">2.3.1.181</ecNumber>
    </recommendedName>
</protein>
<evidence type="ECO:0000256" key="1">
    <source>
        <dbReference type="ARBA" id="ARBA00004821"/>
    </source>
</evidence>
<name>A0A382EUA7_9ZZZZ</name>
<dbReference type="GO" id="GO:0033819">
    <property type="term" value="F:lipoyl(octanoyl) transferase activity"/>
    <property type="evidence" value="ECO:0007669"/>
    <property type="project" value="UniProtKB-EC"/>
</dbReference>
<dbReference type="InterPro" id="IPR020605">
    <property type="entry name" value="Octanoyltransferase_CS"/>
</dbReference>
<dbReference type="PROSITE" id="PS51733">
    <property type="entry name" value="BPL_LPL_CATALYTIC"/>
    <property type="match status" value="1"/>
</dbReference>
<dbReference type="EC" id="2.3.1.181" evidence="2"/>
<proteinExistence type="inferred from homology"/>
<dbReference type="PIRSF" id="PIRSF016262">
    <property type="entry name" value="LPLase"/>
    <property type="match status" value="1"/>
</dbReference>
<reference evidence="7" key="1">
    <citation type="submission" date="2018-05" db="EMBL/GenBank/DDBJ databases">
        <authorList>
            <person name="Lanie J.A."/>
            <person name="Ng W.-L."/>
            <person name="Kazmierczak K.M."/>
            <person name="Andrzejewski T.M."/>
            <person name="Davidsen T.M."/>
            <person name="Wayne K.J."/>
            <person name="Tettelin H."/>
            <person name="Glass J.I."/>
            <person name="Rusch D."/>
            <person name="Podicherti R."/>
            <person name="Tsui H.-C.T."/>
            <person name="Winkler M.E."/>
        </authorList>
    </citation>
    <scope>NUCLEOTIDE SEQUENCE</scope>
</reference>
<keyword evidence="3" id="KW-0963">Cytoplasm</keyword>
<dbReference type="PANTHER" id="PTHR10993">
    <property type="entry name" value="OCTANOYLTRANSFERASE"/>
    <property type="match status" value="1"/>
</dbReference>
<dbReference type="CDD" id="cd16444">
    <property type="entry name" value="LipB"/>
    <property type="match status" value="1"/>
</dbReference>
<dbReference type="UniPathway" id="UPA00538">
    <property type="reaction ID" value="UER00592"/>
</dbReference>
<keyword evidence="4" id="KW-0808">Transferase</keyword>